<dbReference type="InterPro" id="IPR002933">
    <property type="entry name" value="Peptidase_M20"/>
</dbReference>
<evidence type="ECO:0000313" key="5">
    <source>
        <dbReference type="EMBL" id="RNF86261.1"/>
    </source>
</evidence>
<dbReference type="SUPFAM" id="SSF53187">
    <property type="entry name" value="Zn-dependent exopeptidases"/>
    <property type="match status" value="1"/>
</dbReference>
<dbReference type="Pfam" id="PF01546">
    <property type="entry name" value="Peptidase_M20"/>
    <property type="match status" value="1"/>
</dbReference>
<evidence type="ECO:0000313" key="6">
    <source>
        <dbReference type="Proteomes" id="UP000267049"/>
    </source>
</evidence>
<feature type="domain" description="Peptidase M20 dimerisation" evidence="4">
    <location>
        <begin position="205"/>
        <end position="361"/>
    </location>
</feature>
<reference evidence="5 6" key="1">
    <citation type="submission" date="2018-11" db="EMBL/GenBank/DDBJ databases">
        <title>Lysobacter cryohumiis sp. nov., isolated from soil in the Tianshan Mountains, Xinjiang, China.</title>
        <authorList>
            <person name="Luo Y."/>
            <person name="Sheng H."/>
        </authorList>
    </citation>
    <scope>NUCLEOTIDE SEQUENCE [LARGE SCALE GENOMIC DNA]</scope>
    <source>
        <strain evidence="5 6">ZS60</strain>
    </source>
</reference>
<dbReference type="GO" id="GO:0046872">
    <property type="term" value="F:metal ion binding"/>
    <property type="evidence" value="ECO:0007669"/>
    <property type="project" value="UniProtKB-KW"/>
</dbReference>
<proteinExistence type="predicted"/>
<dbReference type="Gene3D" id="3.30.70.360">
    <property type="match status" value="1"/>
</dbReference>
<dbReference type="Gene3D" id="3.40.630.10">
    <property type="entry name" value="Zn peptidases"/>
    <property type="match status" value="1"/>
</dbReference>
<keyword evidence="6" id="KW-1185">Reference proteome</keyword>
<keyword evidence="3 5" id="KW-0378">Hydrolase</keyword>
<dbReference type="InterPro" id="IPR011650">
    <property type="entry name" value="Peptidase_M20_dimer"/>
</dbReference>
<dbReference type="AlphaFoldDB" id="A0A3M8SY03"/>
<sequence>MDFPRLQHFIERDWQAHVMPALVEYIAIPCQSPAFEPTWSATGHMERAVTLMVDWARSYLEDVPGVRINVLRAPERTPLLLIDVPGDGEPVLVYGHLDKQPSMEGWTHGRSAWSPVLEEDRLYGRGGADDGYALFSALVALRAVREQKARHPRLLVLIEASEESGSPDLPAYIEELIPRLGTPSVVVALDAGCGNYSQLWLTTSVRGQVAGRLSVQVLDEAVHSGDASGVVPSSFRIARRLLSRIECEDDGTIASEFHADIPPLRRTQAVDAAVALGAGLHESLPRVPGLQPIDAAPAELILNRAWRPQLAITGLDGLPGVAHAAAVMQPATTMKVSLRLPPTLDPAEAARQLKTLLERDPPYGAQINFTVDMVSPGWHAAPMAPWLQNSLEASSQNAFGAPSASMGGGGGIPFLAMLGGRFPTTGFVVTGVLGPQSNAHGPNEFLHIPTALRITAVLAQLLHDAPGNDAAQA</sequence>
<dbReference type="PANTHER" id="PTHR43270:SF4">
    <property type="entry name" value="CARNOSINE DIPEPTIDASE 2, ISOFORM A"/>
    <property type="match status" value="1"/>
</dbReference>
<dbReference type="OrthoDB" id="9761532at2"/>
<evidence type="ECO:0000259" key="4">
    <source>
        <dbReference type="Pfam" id="PF07687"/>
    </source>
</evidence>
<dbReference type="RefSeq" id="WP_123086380.1">
    <property type="nucleotide sequence ID" value="NZ_RIBS01000001.1"/>
</dbReference>
<keyword evidence="2" id="KW-0479">Metal-binding</keyword>
<dbReference type="GO" id="GO:0006508">
    <property type="term" value="P:proteolysis"/>
    <property type="evidence" value="ECO:0007669"/>
    <property type="project" value="UniProtKB-KW"/>
</dbReference>
<dbReference type="PANTHER" id="PTHR43270">
    <property type="entry name" value="BETA-ALA-HIS DIPEPTIDASE"/>
    <property type="match status" value="1"/>
</dbReference>
<organism evidence="5 6">
    <name type="scientific">Montanilutibacter psychrotolerans</name>
    <dbReference type="NCBI Taxonomy" id="1327343"/>
    <lineage>
        <taxon>Bacteria</taxon>
        <taxon>Pseudomonadati</taxon>
        <taxon>Pseudomonadota</taxon>
        <taxon>Gammaproteobacteria</taxon>
        <taxon>Lysobacterales</taxon>
        <taxon>Lysobacteraceae</taxon>
        <taxon>Montanilutibacter</taxon>
    </lineage>
</organism>
<dbReference type="EMBL" id="RIBS01000001">
    <property type="protein sequence ID" value="RNF86261.1"/>
    <property type="molecule type" value="Genomic_DNA"/>
</dbReference>
<dbReference type="InterPro" id="IPR051458">
    <property type="entry name" value="Cyt/Met_Dipeptidase"/>
</dbReference>
<evidence type="ECO:0000256" key="2">
    <source>
        <dbReference type="ARBA" id="ARBA00022723"/>
    </source>
</evidence>
<name>A0A3M8SY03_9GAMM</name>
<comment type="caution">
    <text evidence="5">The sequence shown here is derived from an EMBL/GenBank/DDBJ whole genome shotgun (WGS) entry which is preliminary data.</text>
</comment>
<protein>
    <submittedName>
        <fullName evidence="5">M20/M25/M40 family metallo-hydrolase</fullName>
    </submittedName>
</protein>
<gene>
    <name evidence="5" type="ORF">EER27_02220</name>
</gene>
<accession>A0A3M8SY03</accession>
<evidence type="ECO:0000256" key="1">
    <source>
        <dbReference type="ARBA" id="ARBA00022670"/>
    </source>
</evidence>
<dbReference type="Proteomes" id="UP000267049">
    <property type="component" value="Unassembled WGS sequence"/>
</dbReference>
<keyword evidence="1" id="KW-0645">Protease</keyword>
<dbReference type="GO" id="GO:0008233">
    <property type="term" value="F:peptidase activity"/>
    <property type="evidence" value="ECO:0007669"/>
    <property type="project" value="UniProtKB-KW"/>
</dbReference>
<dbReference type="Pfam" id="PF07687">
    <property type="entry name" value="M20_dimer"/>
    <property type="match status" value="1"/>
</dbReference>
<evidence type="ECO:0000256" key="3">
    <source>
        <dbReference type="ARBA" id="ARBA00022801"/>
    </source>
</evidence>